<name>A0ACC0A5F6_CATRO</name>
<reference evidence="2" key="1">
    <citation type="journal article" date="2023" name="Nat. Plants">
        <title>Single-cell RNA sequencing provides a high-resolution roadmap for understanding the multicellular compartmentation of specialized metabolism.</title>
        <authorList>
            <person name="Sun S."/>
            <person name="Shen X."/>
            <person name="Li Y."/>
            <person name="Li Y."/>
            <person name="Wang S."/>
            <person name="Li R."/>
            <person name="Zhang H."/>
            <person name="Shen G."/>
            <person name="Guo B."/>
            <person name="Wei J."/>
            <person name="Xu J."/>
            <person name="St-Pierre B."/>
            <person name="Chen S."/>
            <person name="Sun C."/>
        </authorList>
    </citation>
    <scope>NUCLEOTIDE SEQUENCE [LARGE SCALE GENOMIC DNA]</scope>
</reference>
<evidence type="ECO:0000313" key="1">
    <source>
        <dbReference type="EMBL" id="KAI5655991.1"/>
    </source>
</evidence>
<dbReference type="EMBL" id="CM044706">
    <property type="protein sequence ID" value="KAI5655991.1"/>
    <property type="molecule type" value="Genomic_DNA"/>
</dbReference>
<dbReference type="Proteomes" id="UP001060085">
    <property type="component" value="Linkage Group LG06"/>
</dbReference>
<evidence type="ECO:0000313" key="2">
    <source>
        <dbReference type="Proteomes" id="UP001060085"/>
    </source>
</evidence>
<gene>
    <name evidence="1" type="ORF">M9H77_24784</name>
</gene>
<sequence length="145" mass="17103">MSSSVLKTIFMVILFSSSSLILPFIQVVVADRDLPIDRYTVHVINNLPSNQFLLKIHCASGDDDLGFHNLTVNQDFNWSFRVNIRGTTLFFCHFWWQNKDKAFEVFNNYIATKTCRTNCYWLVREDGFYFTDDIDKIPPQKVEFW</sequence>
<comment type="caution">
    <text evidence="1">The sequence shown here is derived from an EMBL/GenBank/DDBJ whole genome shotgun (WGS) entry which is preliminary data.</text>
</comment>
<protein>
    <submittedName>
        <fullName evidence="1">Uncharacterized protein</fullName>
    </submittedName>
</protein>
<proteinExistence type="predicted"/>
<accession>A0ACC0A5F6</accession>
<keyword evidence="2" id="KW-1185">Reference proteome</keyword>
<organism evidence="1 2">
    <name type="scientific">Catharanthus roseus</name>
    <name type="common">Madagascar periwinkle</name>
    <name type="synonym">Vinca rosea</name>
    <dbReference type="NCBI Taxonomy" id="4058"/>
    <lineage>
        <taxon>Eukaryota</taxon>
        <taxon>Viridiplantae</taxon>
        <taxon>Streptophyta</taxon>
        <taxon>Embryophyta</taxon>
        <taxon>Tracheophyta</taxon>
        <taxon>Spermatophyta</taxon>
        <taxon>Magnoliopsida</taxon>
        <taxon>eudicotyledons</taxon>
        <taxon>Gunneridae</taxon>
        <taxon>Pentapetalae</taxon>
        <taxon>asterids</taxon>
        <taxon>lamiids</taxon>
        <taxon>Gentianales</taxon>
        <taxon>Apocynaceae</taxon>
        <taxon>Rauvolfioideae</taxon>
        <taxon>Vinceae</taxon>
        <taxon>Catharanthinae</taxon>
        <taxon>Catharanthus</taxon>
    </lineage>
</organism>